<feature type="domain" description="RabBD" evidence="1">
    <location>
        <begin position="30"/>
        <end position="62"/>
    </location>
</feature>
<protein>
    <recommendedName>
        <fullName evidence="1">RabBD domain-containing protein</fullName>
    </recommendedName>
</protein>
<dbReference type="AlphaFoldDB" id="A0A8S3BH50"/>
<dbReference type="EMBL" id="CAJOBJ010153847">
    <property type="protein sequence ID" value="CAF4817858.1"/>
    <property type="molecule type" value="Genomic_DNA"/>
</dbReference>
<dbReference type="InterPro" id="IPR010911">
    <property type="entry name" value="Rab_BD"/>
</dbReference>
<name>A0A8S3BH50_9BILA</name>
<dbReference type="GO" id="GO:0006886">
    <property type="term" value="P:intracellular protein transport"/>
    <property type="evidence" value="ECO:0007669"/>
    <property type="project" value="InterPro"/>
</dbReference>
<dbReference type="Gene3D" id="3.30.40.10">
    <property type="entry name" value="Zinc/RING finger domain, C3HC4 (zinc finger)"/>
    <property type="match status" value="1"/>
</dbReference>
<dbReference type="GO" id="GO:0031267">
    <property type="term" value="F:small GTPase binding"/>
    <property type="evidence" value="ECO:0007669"/>
    <property type="project" value="InterPro"/>
</dbReference>
<dbReference type="PROSITE" id="PS50916">
    <property type="entry name" value="RABBD"/>
    <property type="match status" value="1"/>
</dbReference>
<dbReference type="Proteomes" id="UP000681720">
    <property type="component" value="Unassembled WGS sequence"/>
</dbReference>
<evidence type="ECO:0000313" key="3">
    <source>
        <dbReference type="Proteomes" id="UP000681720"/>
    </source>
</evidence>
<sequence length="62" mass="7152">MTRNKTERNYSPSASTITNTSFNDDIFANLPDLSNLKDSEKQHILNVLGRDENLRSKHLSRF</sequence>
<evidence type="ECO:0000313" key="2">
    <source>
        <dbReference type="EMBL" id="CAF4817858.1"/>
    </source>
</evidence>
<evidence type="ECO:0000259" key="1">
    <source>
        <dbReference type="PROSITE" id="PS50916"/>
    </source>
</evidence>
<dbReference type="InterPro" id="IPR013083">
    <property type="entry name" value="Znf_RING/FYVE/PHD"/>
</dbReference>
<gene>
    <name evidence="2" type="ORF">GIL414_LOCUS47873</name>
</gene>
<organism evidence="2 3">
    <name type="scientific">Rotaria magnacalcarata</name>
    <dbReference type="NCBI Taxonomy" id="392030"/>
    <lineage>
        <taxon>Eukaryota</taxon>
        <taxon>Metazoa</taxon>
        <taxon>Spiralia</taxon>
        <taxon>Gnathifera</taxon>
        <taxon>Rotifera</taxon>
        <taxon>Eurotatoria</taxon>
        <taxon>Bdelloidea</taxon>
        <taxon>Philodinida</taxon>
        <taxon>Philodinidae</taxon>
        <taxon>Rotaria</taxon>
    </lineage>
</organism>
<proteinExistence type="predicted"/>
<accession>A0A8S3BH50</accession>
<comment type="caution">
    <text evidence="2">The sequence shown here is derived from an EMBL/GenBank/DDBJ whole genome shotgun (WGS) entry which is preliminary data.</text>
</comment>
<feature type="non-terminal residue" evidence="2">
    <location>
        <position position="62"/>
    </location>
</feature>
<reference evidence="2" key="1">
    <citation type="submission" date="2021-02" db="EMBL/GenBank/DDBJ databases">
        <authorList>
            <person name="Nowell W R."/>
        </authorList>
    </citation>
    <scope>NUCLEOTIDE SEQUENCE</scope>
</reference>